<proteinExistence type="predicted"/>
<reference evidence="2 3" key="1">
    <citation type="submission" date="2016-11" db="EMBL/GenBank/DDBJ databases">
        <title>The macronuclear genome of Stentor coeruleus: a giant cell with tiny introns.</title>
        <authorList>
            <person name="Slabodnick M."/>
            <person name="Ruby J.G."/>
            <person name="Reiff S.B."/>
            <person name="Swart E.C."/>
            <person name="Gosai S."/>
            <person name="Prabakaran S."/>
            <person name="Witkowska E."/>
            <person name="Larue G.E."/>
            <person name="Fisher S."/>
            <person name="Freeman R.M."/>
            <person name="Gunawardena J."/>
            <person name="Chu W."/>
            <person name="Stover N.A."/>
            <person name="Gregory B.D."/>
            <person name="Nowacki M."/>
            <person name="Derisi J."/>
            <person name="Roy S.W."/>
            <person name="Marshall W.F."/>
            <person name="Sood P."/>
        </authorList>
    </citation>
    <scope>NUCLEOTIDE SEQUENCE [LARGE SCALE GENOMIC DNA]</scope>
    <source>
        <strain evidence="2">WM001</strain>
    </source>
</reference>
<evidence type="ECO:0000313" key="3">
    <source>
        <dbReference type="Proteomes" id="UP000187209"/>
    </source>
</evidence>
<comment type="caution">
    <text evidence="2">The sequence shown here is derived from an EMBL/GenBank/DDBJ whole genome shotgun (WGS) entry which is preliminary data.</text>
</comment>
<keyword evidence="1" id="KW-0175">Coiled coil</keyword>
<dbReference type="Proteomes" id="UP000187209">
    <property type="component" value="Unassembled WGS sequence"/>
</dbReference>
<organism evidence="2 3">
    <name type="scientific">Stentor coeruleus</name>
    <dbReference type="NCBI Taxonomy" id="5963"/>
    <lineage>
        <taxon>Eukaryota</taxon>
        <taxon>Sar</taxon>
        <taxon>Alveolata</taxon>
        <taxon>Ciliophora</taxon>
        <taxon>Postciliodesmatophora</taxon>
        <taxon>Heterotrichea</taxon>
        <taxon>Heterotrichida</taxon>
        <taxon>Stentoridae</taxon>
        <taxon>Stentor</taxon>
    </lineage>
</organism>
<keyword evidence="3" id="KW-1185">Reference proteome</keyword>
<dbReference type="OrthoDB" id="300661at2759"/>
<feature type="coiled-coil region" evidence="1">
    <location>
        <begin position="34"/>
        <end position="61"/>
    </location>
</feature>
<name>A0A1R2AR64_9CILI</name>
<evidence type="ECO:0000256" key="1">
    <source>
        <dbReference type="SAM" id="Coils"/>
    </source>
</evidence>
<accession>A0A1R2AR64</accession>
<dbReference type="EMBL" id="MPUH01001607">
    <property type="protein sequence ID" value="OMJ66900.1"/>
    <property type="molecule type" value="Genomic_DNA"/>
</dbReference>
<evidence type="ECO:0000313" key="2">
    <source>
        <dbReference type="EMBL" id="OMJ66900.1"/>
    </source>
</evidence>
<gene>
    <name evidence="2" type="ORF">SteCoe_36095</name>
</gene>
<protein>
    <submittedName>
        <fullName evidence="2">Uncharacterized protein</fullName>
    </submittedName>
</protein>
<sequence>MEDLNELDELIQGNTAEEKLQSAKEIITGMEKDIFKLRAELKRNENSMKKLQEAVSASAQNQNNTSSAFLLPSEFKKSWEILIMENILDLFTPFLSSQIDFVILSQTLVKQIISYVDKEINCKVSAFLSLLGLNESNSDKIRKYSLKMFQDNYLTAFPCPPASKIANIFLGIVSRNVYNKAKALVETSDFENFVNNMHKLSVHMLLNDPPLDVKIPQEIEYIKIIKPDDYYYIDGFPVGNPEAILVLPCVMKGNHIYAGTKPSVLVLPEDFNKNPSPIINKKSMIEEQRSADPCVRHQSSLILNKYSEDLDSYPPLQRRKEDFTKKDCLLCKINSPCAYCSKVTLLALAKRIPNSANQRHIARVQSNSLVESPAKGKYITNALSRRLSEAAKKMDKKTFIKNKHIDKEACKVM</sequence>
<dbReference type="AlphaFoldDB" id="A0A1R2AR64"/>